<keyword evidence="1" id="KW-0732">Signal</keyword>
<evidence type="ECO:0000256" key="1">
    <source>
        <dbReference type="SAM" id="SignalP"/>
    </source>
</evidence>
<dbReference type="InterPro" id="IPR025737">
    <property type="entry name" value="FApF"/>
</dbReference>
<gene>
    <name evidence="2" type="ORF">G7Y82_14465</name>
</gene>
<organism evidence="2 3">
    <name type="scientific">Solimonas marina</name>
    <dbReference type="NCBI Taxonomy" id="2714601"/>
    <lineage>
        <taxon>Bacteria</taxon>
        <taxon>Pseudomonadati</taxon>
        <taxon>Pseudomonadota</taxon>
        <taxon>Gammaproteobacteria</taxon>
        <taxon>Nevskiales</taxon>
        <taxon>Nevskiaceae</taxon>
        <taxon>Solimonas</taxon>
    </lineage>
</organism>
<dbReference type="Pfam" id="PF13557">
    <property type="entry name" value="Phenol_MetA_deg"/>
    <property type="match status" value="1"/>
</dbReference>
<feature type="chain" id="PRO_5037192897" description="MetA-pathway of phenol degradation" evidence="1">
    <location>
        <begin position="32"/>
        <end position="389"/>
    </location>
</feature>
<evidence type="ECO:0000313" key="3">
    <source>
        <dbReference type="Proteomes" id="UP000653472"/>
    </source>
</evidence>
<dbReference type="Proteomes" id="UP000653472">
    <property type="component" value="Unassembled WGS sequence"/>
</dbReference>
<keyword evidence="3" id="KW-1185">Reference proteome</keyword>
<dbReference type="RefSeq" id="WP_168148843.1">
    <property type="nucleotide sequence ID" value="NZ_JAAVXB010000008.1"/>
</dbReference>
<evidence type="ECO:0008006" key="4">
    <source>
        <dbReference type="Google" id="ProtNLM"/>
    </source>
</evidence>
<feature type="signal peptide" evidence="1">
    <location>
        <begin position="1"/>
        <end position="31"/>
    </location>
</feature>
<name>A0A969WEZ0_9GAMM</name>
<sequence>MRIKGNTAATAMAITLVSAGGAALHAPAALAAEGYRLHQPAFPLMGGEMASTTEHLGFFGTAATSYGNSYKVVGNDGHRISSPGQTISLPTSALTGGAIPDGTYNVAVEPADIDYSQHTLQMNLIVGYLFQTGIEGGRVALTLNQPYQRSSRDVSISPQAVAITPTPPASLPPALSNALNNIVNSVANQVSDSQQQQLDYQNRDANGFGDSLLAVVYAQNLLDNRLKLAGGVSVSVPDGEYKSDRGPNPGFNYYTTRLEALSTYSFGNQRGDVFSGLTIGGRVAYGWNSKNKDSDYKTGQFFNAEFAAEKVNGNFAFGINAYALIQTTDDSGAGAPTTPFRYRAYGAGPFIAFKLSQRNIGLNLNYADTFGARNAQVARAVSLRLIKTW</sequence>
<reference evidence="2" key="1">
    <citation type="submission" date="2020-03" db="EMBL/GenBank/DDBJ databases">
        <title>Solimonas marina sp. nov., isolated from deep seawater of the Pacific Ocean.</title>
        <authorList>
            <person name="Liu X."/>
            <person name="Lai Q."/>
            <person name="Sun F."/>
            <person name="Gai Y."/>
            <person name="Li G."/>
            <person name="Shao Z."/>
        </authorList>
    </citation>
    <scope>NUCLEOTIDE SEQUENCE</scope>
    <source>
        <strain evidence="2">C16B3</strain>
    </source>
</reference>
<dbReference type="AlphaFoldDB" id="A0A969WEZ0"/>
<dbReference type="EMBL" id="JAAVXB010000008">
    <property type="protein sequence ID" value="NKF23520.1"/>
    <property type="molecule type" value="Genomic_DNA"/>
</dbReference>
<protein>
    <recommendedName>
        <fullName evidence="4">MetA-pathway of phenol degradation</fullName>
    </recommendedName>
</protein>
<proteinExistence type="predicted"/>
<comment type="caution">
    <text evidence="2">The sequence shown here is derived from an EMBL/GenBank/DDBJ whole genome shotgun (WGS) entry which is preliminary data.</text>
</comment>
<evidence type="ECO:0000313" key="2">
    <source>
        <dbReference type="EMBL" id="NKF23520.1"/>
    </source>
</evidence>
<accession>A0A969WEZ0</accession>